<accession>A0A428X694</accession>
<feature type="region of interest" description="Disordered" evidence="6">
    <location>
        <begin position="293"/>
        <end position="321"/>
    </location>
</feature>
<dbReference type="OrthoDB" id="4336084at2"/>
<keyword evidence="10" id="KW-1185">Reference proteome</keyword>
<proteinExistence type="inferred from homology"/>
<dbReference type="SMART" id="SM00862">
    <property type="entry name" value="Trans_reg_C"/>
    <property type="match status" value="1"/>
</dbReference>
<dbReference type="Pfam" id="PF03704">
    <property type="entry name" value="BTAD"/>
    <property type="match status" value="1"/>
</dbReference>
<dbReference type="CDD" id="cd15831">
    <property type="entry name" value="BTAD"/>
    <property type="match status" value="1"/>
</dbReference>
<comment type="similarity">
    <text evidence="1">Belongs to the AfsR/DnrI/RedD regulatory family.</text>
</comment>
<feature type="transmembrane region" description="Helical" evidence="7">
    <location>
        <begin position="327"/>
        <end position="346"/>
    </location>
</feature>
<keyword evidence="7" id="KW-0472">Membrane</keyword>
<dbReference type="PANTHER" id="PTHR35807">
    <property type="entry name" value="TRANSCRIPTIONAL REGULATOR REDD-RELATED"/>
    <property type="match status" value="1"/>
</dbReference>
<dbReference type="InterPro" id="IPR005158">
    <property type="entry name" value="BTAD"/>
</dbReference>
<keyword evidence="7" id="KW-0812">Transmembrane</keyword>
<evidence type="ECO:0000256" key="3">
    <source>
        <dbReference type="ARBA" id="ARBA00023125"/>
    </source>
</evidence>
<dbReference type="Gene3D" id="1.25.40.10">
    <property type="entry name" value="Tetratricopeptide repeat domain"/>
    <property type="match status" value="1"/>
</dbReference>
<dbReference type="AlphaFoldDB" id="A0A428X694"/>
<keyword evidence="2" id="KW-0805">Transcription regulation</keyword>
<evidence type="ECO:0000313" key="9">
    <source>
        <dbReference type="EMBL" id="RSM50853.1"/>
    </source>
</evidence>
<keyword evidence="3 5" id="KW-0238">DNA-binding</keyword>
<evidence type="ECO:0000256" key="2">
    <source>
        <dbReference type="ARBA" id="ARBA00023015"/>
    </source>
</evidence>
<dbReference type="SUPFAM" id="SSF46894">
    <property type="entry name" value="C-terminal effector domain of the bipartite response regulators"/>
    <property type="match status" value="1"/>
</dbReference>
<evidence type="ECO:0000259" key="8">
    <source>
        <dbReference type="PROSITE" id="PS51755"/>
    </source>
</evidence>
<evidence type="ECO:0000256" key="4">
    <source>
        <dbReference type="ARBA" id="ARBA00023163"/>
    </source>
</evidence>
<sequence>MLHVPVVLGTLRDDRANVSCAGPVEALEPRAGGAGEFMVGERPGFRVLGQLTISRERQPIAINGTKPRAVLAYLLINRGKPVTTTALVNELWRDQPPATPNNTVQTYIRQLRDMLEPDRRSGWECQILRTVPGGYQLDIQPGDVDSAVFEQLLEQGRQALRESRSENARELLRSGLAMWRGAAFVGLHEFATAAQEAIRLEQLRLDAIELRVQSDLELGRHEEVVDELAELVRRHPVRESLVGHLMLALYRCGRQSESLAAYKATRERLSDELGVDPHVSLQELHQQVLRQAPALHQARQDQARTPAEKPYKPANDTKSRRRIGHRAVTAAALTLVFVAMACIVVLRNWSDTGHTPGTPSPSQPPASAIFNEFDLAVRPGMGYDLDIPPGRPTDWHSTNNPRSPDYSYLDLYRTSAKAPRDQLSGVDLGNTNEFNVIQQVNNDDPITTCRSLATHGGGNAPLELLRPGSRVCLRTHEDRWAMLTITKMPSDRSAIVLLRVTVLQK</sequence>
<feature type="DNA-binding region" description="OmpR/PhoB-type" evidence="5">
    <location>
        <begin position="34"/>
        <end position="139"/>
    </location>
</feature>
<gene>
    <name evidence="9" type="ORF">DMA12_01550</name>
</gene>
<evidence type="ECO:0000256" key="7">
    <source>
        <dbReference type="SAM" id="Phobius"/>
    </source>
</evidence>
<dbReference type="Gene3D" id="1.10.10.10">
    <property type="entry name" value="Winged helix-like DNA-binding domain superfamily/Winged helix DNA-binding domain"/>
    <property type="match status" value="1"/>
</dbReference>
<protein>
    <recommendedName>
        <fullName evidence="8">OmpR/PhoB-type domain-containing protein</fullName>
    </recommendedName>
</protein>
<dbReference type="SMART" id="SM01043">
    <property type="entry name" value="BTAD"/>
    <property type="match status" value="1"/>
</dbReference>
<dbReference type="SUPFAM" id="SSF48452">
    <property type="entry name" value="TPR-like"/>
    <property type="match status" value="1"/>
</dbReference>
<feature type="compositionally biased region" description="Basic and acidic residues" evidence="6">
    <location>
        <begin position="298"/>
        <end position="318"/>
    </location>
</feature>
<evidence type="ECO:0000256" key="5">
    <source>
        <dbReference type="PROSITE-ProRule" id="PRU01091"/>
    </source>
</evidence>
<dbReference type="GO" id="GO:0003677">
    <property type="term" value="F:DNA binding"/>
    <property type="evidence" value="ECO:0007669"/>
    <property type="project" value="UniProtKB-UniRule"/>
</dbReference>
<name>A0A428X694_AMYBA</name>
<dbReference type="InterPro" id="IPR051677">
    <property type="entry name" value="AfsR-DnrI-RedD_regulator"/>
</dbReference>
<dbReference type="InterPro" id="IPR001867">
    <property type="entry name" value="OmpR/PhoB-type_DNA-bd"/>
</dbReference>
<keyword evidence="4" id="KW-0804">Transcription</keyword>
<dbReference type="InterPro" id="IPR036388">
    <property type="entry name" value="WH-like_DNA-bd_sf"/>
</dbReference>
<comment type="caution">
    <text evidence="9">The sequence shown here is derived from an EMBL/GenBank/DDBJ whole genome shotgun (WGS) entry which is preliminary data.</text>
</comment>
<dbReference type="PROSITE" id="PS51755">
    <property type="entry name" value="OMPR_PHOB"/>
    <property type="match status" value="1"/>
</dbReference>
<dbReference type="GO" id="GO:0006355">
    <property type="term" value="P:regulation of DNA-templated transcription"/>
    <property type="evidence" value="ECO:0007669"/>
    <property type="project" value="InterPro"/>
</dbReference>
<evidence type="ECO:0000256" key="6">
    <source>
        <dbReference type="SAM" id="MobiDB-lite"/>
    </source>
</evidence>
<dbReference type="GO" id="GO:0000160">
    <property type="term" value="P:phosphorelay signal transduction system"/>
    <property type="evidence" value="ECO:0007669"/>
    <property type="project" value="InterPro"/>
</dbReference>
<dbReference type="Pfam" id="PF00486">
    <property type="entry name" value="Trans_reg_C"/>
    <property type="match status" value="1"/>
</dbReference>
<reference evidence="9 10" key="1">
    <citation type="submission" date="2018-05" db="EMBL/GenBank/DDBJ databases">
        <title>Evolution of GPA BGCs.</title>
        <authorList>
            <person name="Waglechner N."/>
            <person name="Wright G.D."/>
        </authorList>
    </citation>
    <scope>NUCLEOTIDE SEQUENCE [LARGE SCALE GENOMIC DNA]</scope>
    <source>
        <strain evidence="9 10">DSM 5908</strain>
    </source>
</reference>
<dbReference type="RefSeq" id="WP_084641975.1">
    <property type="nucleotide sequence ID" value="NZ_QHHU01000001.1"/>
</dbReference>
<evidence type="ECO:0000313" key="10">
    <source>
        <dbReference type="Proteomes" id="UP000286716"/>
    </source>
</evidence>
<dbReference type="PANTHER" id="PTHR35807:SF1">
    <property type="entry name" value="TRANSCRIPTIONAL REGULATOR REDD"/>
    <property type="match status" value="1"/>
</dbReference>
<evidence type="ECO:0000256" key="1">
    <source>
        <dbReference type="ARBA" id="ARBA00005820"/>
    </source>
</evidence>
<dbReference type="InterPro" id="IPR016032">
    <property type="entry name" value="Sig_transdc_resp-reg_C-effctor"/>
</dbReference>
<keyword evidence="7" id="KW-1133">Transmembrane helix</keyword>
<dbReference type="InterPro" id="IPR011990">
    <property type="entry name" value="TPR-like_helical_dom_sf"/>
</dbReference>
<feature type="domain" description="OmpR/PhoB-type" evidence="8">
    <location>
        <begin position="34"/>
        <end position="139"/>
    </location>
</feature>
<organism evidence="9 10">
    <name type="scientific">Amycolatopsis balhimycina DSM 5908</name>
    <dbReference type="NCBI Taxonomy" id="1081091"/>
    <lineage>
        <taxon>Bacteria</taxon>
        <taxon>Bacillati</taxon>
        <taxon>Actinomycetota</taxon>
        <taxon>Actinomycetes</taxon>
        <taxon>Pseudonocardiales</taxon>
        <taxon>Pseudonocardiaceae</taxon>
        <taxon>Amycolatopsis</taxon>
    </lineage>
</organism>
<dbReference type="EMBL" id="QHHU01000001">
    <property type="protein sequence ID" value="RSM50853.1"/>
    <property type="molecule type" value="Genomic_DNA"/>
</dbReference>
<dbReference type="Proteomes" id="UP000286716">
    <property type="component" value="Unassembled WGS sequence"/>
</dbReference>